<comment type="caution">
    <text evidence="1">The sequence shown here is derived from an EMBL/GenBank/DDBJ whole genome shotgun (WGS) entry which is preliminary data.</text>
</comment>
<protein>
    <recommendedName>
        <fullName evidence="3">KAP NTPase domain-containing protein</fullName>
    </recommendedName>
</protein>
<proteinExistence type="predicted"/>
<evidence type="ECO:0008006" key="3">
    <source>
        <dbReference type="Google" id="ProtNLM"/>
    </source>
</evidence>
<dbReference type="HOGENOM" id="CLU_1174332_0_0_3"/>
<organism evidence="1 2">
    <name type="scientific">Microcystis aeruginosa PCC 9717</name>
    <dbReference type="NCBI Taxonomy" id="1160286"/>
    <lineage>
        <taxon>Bacteria</taxon>
        <taxon>Bacillati</taxon>
        <taxon>Cyanobacteriota</taxon>
        <taxon>Cyanophyceae</taxon>
        <taxon>Oscillatoriophycideae</taxon>
        <taxon>Chroococcales</taxon>
        <taxon>Microcystaceae</taxon>
        <taxon>Microcystis</taxon>
    </lineage>
</organism>
<sequence>MIESQSQKKILVIVDDIDKIDLAQVRDIFQSHIKAIMLPSFRIIMTIPIAALREVALKATLQTETNDQIVQMPVYKLFKQGDINSPNAIPDPQIIATLTEIITKRIDPALIDPDTLEKICLYSGGVLRELIRITNDCCRVCLRSVRRYPDDNTLKIDQAVLEQSITELSLDFAESIGTADEEIIKTVYKKSKPKDLKDQNFLDLLHGLYILEYRNGDLWYNVHPIVVELMKKRGTI</sequence>
<dbReference type="SUPFAM" id="SSF52540">
    <property type="entry name" value="P-loop containing nucleoside triphosphate hydrolases"/>
    <property type="match status" value="1"/>
</dbReference>
<dbReference type="AlphaFoldDB" id="I4FQJ2"/>
<name>I4FQJ2_MICAE</name>
<gene>
    <name evidence="1" type="ORF">MICAB_4020001</name>
</gene>
<reference evidence="1 2" key="1">
    <citation type="submission" date="2012-04" db="EMBL/GenBank/DDBJ databases">
        <authorList>
            <person name="Genoscope - CEA"/>
        </authorList>
    </citation>
    <scope>NUCLEOTIDE SEQUENCE [LARGE SCALE GENOMIC DNA]</scope>
    <source>
        <strain evidence="1 2">9717</strain>
    </source>
</reference>
<dbReference type="EMBL" id="CAII01000338">
    <property type="protein sequence ID" value="CCH97917.1"/>
    <property type="molecule type" value="Genomic_DNA"/>
</dbReference>
<dbReference type="InterPro" id="IPR027417">
    <property type="entry name" value="P-loop_NTPase"/>
</dbReference>
<accession>I4FQJ2</accession>
<dbReference type="Proteomes" id="UP000003172">
    <property type="component" value="Unassembled WGS sequence"/>
</dbReference>
<evidence type="ECO:0000313" key="2">
    <source>
        <dbReference type="Proteomes" id="UP000003172"/>
    </source>
</evidence>
<evidence type="ECO:0000313" key="1">
    <source>
        <dbReference type="EMBL" id="CCH97917.1"/>
    </source>
</evidence>